<sequence>MSKQVRVRFAPSPTGPLHIGGVRTALFNYLFAKKHNGVFYLRIEDTDQTRFVPGAEAYIMEALEWLGIAPEETVGKNEKFGPYRQSERKHLYQQYADQLINSGWAYYAFDTPESLDALRKEQEAEGKTFIYNHTNREKLDTSLVTSADEVSKRIENGEHYVIRFKTPVDETLHLKDIIRGDVKFETNLLDDKVLFKSDGMPTYHLANIVDDHLMETSHVIRGEEWLPSMPLHVLLYKAFGWEAPEFAHLPLILKPVGNGKLSKRDGDKLGFPVFPLEWKTAEGVSSGYRENGFFPEAVVNFLALLGWNDGTEKEIFSLEELAASFDLNRVHKAGAKFDPEKNKWFNHQYLIKQNDVDLAKSFSPILEEKGIDVSKYDLTRIVSLIKERANFVSEFWDLTDFFFQAPTSYDEKASKNWKEETPALMQELISTLEYIDGFDSANIEAIVKDWLTKNEIGMGKVMQPFRLSLVGALKGPHLFDIVEIIGKEETIARIQKAISTL</sequence>
<comment type="caution">
    <text evidence="10">The sequence shown here is derived from an EMBL/GenBank/DDBJ whole genome shotgun (WGS) entry which is preliminary data.</text>
</comment>
<reference evidence="11" key="1">
    <citation type="journal article" date="2019" name="Int. J. Syst. Evol. Microbiol.">
        <title>The Global Catalogue of Microorganisms (GCM) 10K type strain sequencing project: providing services to taxonomists for standard genome sequencing and annotation.</title>
        <authorList>
            <consortium name="The Broad Institute Genomics Platform"/>
            <consortium name="The Broad Institute Genome Sequencing Center for Infectious Disease"/>
            <person name="Wu L."/>
            <person name="Ma J."/>
        </authorList>
    </citation>
    <scope>NUCLEOTIDE SEQUENCE [LARGE SCALE GENOMIC DNA]</scope>
    <source>
        <strain evidence="11">JCM 17386</strain>
    </source>
</reference>
<dbReference type="GO" id="GO:0016874">
    <property type="term" value="F:ligase activity"/>
    <property type="evidence" value="ECO:0007669"/>
    <property type="project" value="UniProtKB-KW"/>
</dbReference>
<comment type="subunit">
    <text evidence="7">Monomer.</text>
</comment>
<name>A0ABP7Y0H0_9FLAO</name>
<keyword evidence="3 7" id="KW-0547">Nucleotide-binding</keyword>
<dbReference type="SUPFAM" id="SSF48163">
    <property type="entry name" value="An anticodon-binding domain of class I aminoacyl-tRNA synthetases"/>
    <property type="match status" value="1"/>
</dbReference>
<comment type="subcellular location">
    <subcellularLocation>
        <location evidence="7">Cytoplasm</location>
    </subcellularLocation>
</comment>
<feature type="domain" description="Aminoacyl-tRNA synthetase class I anticodon-binding" evidence="9">
    <location>
        <begin position="358"/>
        <end position="498"/>
    </location>
</feature>
<evidence type="ECO:0000313" key="11">
    <source>
        <dbReference type="Proteomes" id="UP001501333"/>
    </source>
</evidence>
<dbReference type="InterPro" id="IPR001412">
    <property type="entry name" value="aa-tRNA-synth_I_CS"/>
</dbReference>
<dbReference type="InterPro" id="IPR049940">
    <property type="entry name" value="GluQ/Sye"/>
</dbReference>
<keyword evidence="11" id="KW-1185">Reference proteome</keyword>
<keyword evidence="7" id="KW-0963">Cytoplasm</keyword>
<organism evidence="10 11">
    <name type="scientific">Flavobacterium chungbukense</name>
    <dbReference type="NCBI Taxonomy" id="877464"/>
    <lineage>
        <taxon>Bacteria</taxon>
        <taxon>Pseudomonadati</taxon>
        <taxon>Bacteroidota</taxon>
        <taxon>Flavobacteriia</taxon>
        <taxon>Flavobacteriales</taxon>
        <taxon>Flavobacteriaceae</taxon>
        <taxon>Flavobacterium</taxon>
    </lineage>
</organism>
<gene>
    <name evidence="7 10" type="primary">gltX</name>
    <name evidence="10" type="ORF">GCM10022250_17260</name>
</gene>
<feature type="short sequence motif" description="'KMSKS' region" evidence="7">
    <location>
        <begin position="260"/>
        <end position="264"/>
    </location>
</feature>
<dbReference type="InterPro" id="IPR008925">
    <property type="entry name" value="aa_tRNA-synth_I_cd-bd_sf"/>
</dbReference>
<evidence type="ECO:0000256" key="6">
    <source>
        <dbReference type="ARBA" id="ARBA00023146"/>
    </source>
</evidence>
<comment type="caution">
    <text evidence="7">Lacks conserved residue(s) required for the propagation of feature annotation.</text>
</comment>
<protein>
    <recommendedName>
        <fullName evidence="7">Glutamate--tRNA ligase</fullName>
        <ecNumber evidence="7">6.1.1.17</ecNumber>
    </recommendedName>
    <alternativeName>
        <fullName evidence="7">Glutamyl-tRNA synthetase</fullName>
        <shortName evidence="7">GluRS</shortName>
    </alternativeName>
</protein>
<dbReference type="HAMAP" id="MF_00022">
    <property type="entry name" value="Glu_tRNA_synth_type1"/>
    <property type="match status" value="1"/>
</dbReference>
<comment type="similarity">
    <text evidence="1 7">Belongs to the class-I aminoacyl-tRNA synthetase family. Glutamate--tRNA ligase type 1 subfamily.</text>
</comment>
<dbReference type="InterPro" id="IPR033910">
    <property type="entry name" value="GluRS_core"/>
</dbReference>
<feature type="short sequence motif" description="'HIGH' region" evidence="7">
    <location>
        <begin position="11"/>
        <end position="21"/>
    </location>
</feature>
<dbReference type="InterPro" id="IPR014729">
    <property type="entry name" value="Rossmann-like_a/b/a_fold"/>
</dbReference>
<dbReference type="CDD" id="cd00808">
    <property type="entry name" value="GluRS_core"/>
    <property type="match status" value="1"/>
</dbReference>
<dbReference type="PRINTS" id="PR00987">
    <property type="entry name" value="TRNASYNTHGLU"/>
</dbReference>
<dbReference type="Gene3D" id="3.40.50.620">
    <property type="entry name" value="HUPs"/>
    <property type="match status" value="1"/>
</dbReference>
<dbReference type="InterPro" id="IPR020058">
    <property type="entry name" value="Glu/Gln-tRNA-synth_Ib_cat-dom"/>
</dbReference>
<evidence type="ECO:0000256" key="4">
    <source>
        <dbReference type="ARBA" id="ARBA00022840"/>
    </source>
</evidence>
<feature type="domain" description="Glutamyl/glutaminyl-tRNA synthetase class Ib catalytic" evidence="8">
    <location>
        <begin position="4"/>
        <end position="342"/>
    </location>
</feature>
<evidence type="ECO:0000259" key="9">
    <source>
        <dbReference type="Pfam" id="PF19269"/>
    </source>
</evidence>
<evidence type="ECO:0000259" key="8">
    <source>
        <dbReference type="Pfam" id="PF00749"/>
    </source>
</evidence>
<dbReference type="PROSITE" id="PS00178">
    <property type="entry name" value="AA_TRNA_LIGASE_I"/>
    <property type="match status" value="1"/>
</dbReference>
<dbReference type="InterPro" id="IPR000924">
    <property type="entry name" value="Glu/Gln-tRNA-synth"/>
</dbReference>
<evidence type="ECO:0000313" key="10">
    <source>
        <dbReference type="EMBL" id="GAA4128459.1"/>
    </source>
</evidence>
<dbReference type="EMBL" id="BAABAO010000005">
    <property type="protein sequence ID" value="GAA4128459.1"/>
    <property type="molecule type" value="Genomic_DNA"/>
</dbReference>
<dbReference type="InterPro" id="IPR004527">
    <property type="entry name" value="Glu-tRNA-ligase_bac/mito"/>
</dbReference>
<keyword evidence="2 7" id="KW-0436">Ligase</keyword>
<dbReference type="PANTHER" id="PTHR43311">
    <property type="entry name" value="GLUTAMATE--TRNA LIGASE"/>
    <property type="match status" value="1"/>
</dbReference>
<dbReference type="SUPFAM" id="SSF52374">
    <property type="entry name" value="Nucleotidylyl transferase"/>
    <property type="match status" value="1"/>
</dbReference>
<dbReference type="PANTHER" id="PTHR43311:SF2">
    <property type="entry name" value="GLUTAMATE--TRNA LIGASE, MITOCHONDRIAL-RELATED"/>
    <property type="match status" value="1"/>
</dbReference>
<dbReference type="Pfam" id="PF00749">
    <property type="entry name" value="tRNA-synt_1c"/>
    <property type="match status" value="1"/>
</dbReference>
<dbReference type="EC" id="6.1.1.17" evidence="7"/>
<evidence type="ECO:0000256" key="1">
    <source>
        <dbReference type="ARBA" id="ARBA00007894"/>
    </source>
</evidence>
<proteinExistence type="inferred from homology"/>
<dbReference type="Proteomes" id="UP001501333">
    <property type="component" value="Unassembled WGS sequence"/>
</dbReference>
<evidence type="ECO:0000256" key="3">
    <source>
        <dbReference type="ARBA" id="ARBA00022741"/>
    </source>
</evidence>
<keyword evidence="6 7" id="KW-0030">Aminoacyl-tRNA synthetase</keyword>
<evidence type="ECO:0000256" key="5">
    <source>
        <dbReference type="ARBA" id="ARBA00022917"/>
    </source>
</evidence>
<keyword evidence="4 7" id="KW-0067">ATP-binding</keyword>
<dbReference type="InterPro" id="IPR045462">
    <property type="entry name" value="aa-tRNA-synth_I_cd-bd"/>
</dbReference>
<evidence type="ECO:0000256" key="7">
    <source>
        <dbReference type="HAMAP-Rule" id="MF_00022"/>
    </source>
</evidence>
<dbReference type="InterPro" id="IPR020751">
    <property type="entry name" value="aa-tRNA-synth_I_codon-bd_sub2"/>
</dbReference>
<keyword evidence="5 7" id="KW-0648">Protein biosynthesis</keyword>
<comment type="catalytic activity">
    <reaction evidence="7">
        <text>tRNA(Glu) + L-glutamate + ATP = L-glutamyl-tRNA(Glu) + AMP + diphosphate</text>
        <dbReference type="Rhea" id="RHEA:23540"/>
        <dbReference type="Rhea" id="RHEA-COMP:9663"/>
        <dbReference type="Rhea" id="RHEA-COMP:9680"/>
        <dbReference type="ChEBI" id="CHEBI:29985"/>
        <dbReference type="ChEBI" id="CHEBI:30616"/>
        <dbReference type="ChEBI" id="CHEBI:33019"/>
        <dbReference type="ChEBI" id="CHEBI:78442"/>
        <dbReference type="ChEBI" id="CHEBI:78520"/>
        <dbReference type="ChEBI" id="CHEBI:456215"/>
        <dbReference type="EC" id="6.1.1.17"/>
    </reaction>
</comment>
<dbReference type="Gene3D" id="1.10.10.350">
    <property type="match status" value="1"/>
</dbReference>
<evidence type="ECO:0000256" key="2">
    <source>
        <dbReference type="ARBA" id="ARBA00022598"/>
    </source>
</evidence>
<dbReference type="RefSeq" id="WP_229353644.1">
    <property type="nucleotide sequence ID" value="NZ_BAABAO010000005.1"/>
</dbReference>
<feature type="binding site" evidence="7">
    <location>
        <position position="263"/>
    </location>
    <ligand>
        <name>ATP</name>
        <dbReference type="ChEBI" id="CHEBI:30616"/>
    </ligand>
</feature>
<comment type="function">
    <text evidence="7">Catalyzes the attachment of glutamate to tRNA(Glu) in a two-step reaction: glutamate is first activated by ATP to form Glu-AMP and then transferred to the acceptor end of tRNA(Glu).</text>
</comment>
<dbReference type="NCBIfam" id="TIGR00464">
    <property type="entry name" value="gltX_bact"/>
    <property type="match status" value="1"/>
</dbReference>
<accession>A0ABP7Y0H0</accession>
<dbReference type="Pfam" id="PF19269">
    <property type="entry name" value="Anticodon_2"/>
    <property type="match status" value="1"/>
</dbReference>